<feature type="domain" description="HTH merR-type" evidence="4">
    <location>
        <begin position="13"/>
        <end position="82"/>
    </location>
</feature>
<dbReference type="GO" id="GO:0003700">
    <property type="term" value="F:DNA-binding transcription factor activity"/>
    <property type="evidence" value="ECO:0007669"/>
    <property type="project" value="InterPro"/>
</dbReference>
<evidence type="ECO:0000256" key="2">
    <source>
        <dbReference type="ARBA" id="ARBA00023125"/>
    </source>
</evidence>
<accession>A0A1I3FH46</accession>
<keyword evidence="1" id="KW-0805">Transcription regulation</keyword>
<name>A0A1I3FH46_9GAMM</name>
<dbReference type="AlphaFoldDB" id="A0A1I3FH46"/>
<keyword evidence="2 5" id="KW-0238">DNA-binding</keyword>
<dbReference type="Pfam" id="PF13411">
    <property type="entry name" value="MerR_1"/>
    <property type="match status" value="1"/>
</dbReference>
<dbReference type="EMBL" id="FOPY01000018">
    <property type="protein sequence ID" value="SFI10506.1"/>
    <property type="molecule type" value="Genomic_DNA"/>
</dbReference>
<dbReference type="Gene3D" id="3.40.50.280">
    <property type="entry name" value="Cobalamin-binding domain"/>
    <property type="match status" value="1"/>
</dbReference>
<protein>
    <submittedName>
        <fullName evidence="5">DNA-binding transcriptional regulator, MerR family</fullName>
    </submittedName>
</protein>
<evidence type="ECO:0000256" key="1">
    <source>
        <dbReference type="ARBA" id="ARBA00023015"/>
    </source>
</evidence>
<dbReference type="STRING" id="442341.SAMN04487959_11840"/>
<dbReference type="CDD" id="cd01104">
    <property type="entry name" value="HTH_MlrA-CarA"/>
    <property type="match status" value="1"/>
</dbReference>
<dbReference type="PROSITE" id="PS50937">
    <property type="entry name" value="HTH_MERR_2"/>
    <property type="match status" value="1"/>
</dbReference>
<dbReference type="InterPro" id="IPR009061">
    <property type="entry name" value="DNA-bd_dom_put_sf"/>
</dbReference>
<dbReference type="PANTHER" id="PTHR30204:SF67">
    <property type="entry name" value="HTH-TYPE TRANSCRIPTIONAL REGULATOR MLRA-RELATED"/>
    <property type="match status" value="1"/>
</dbReference>
<evidence type="ECO:0000259" key="4">
    <source>
        <dbReference type="PROSITE" id="PS50937"/>
    </source>
</evidence>
<dbReference type="Gene3D" id="1.10.1660.10">
    <property type="match status" value="1"/>
</dbReference>
<dbReference type="GO" id="GO:0003677">
    <property type="term" value="F:DNA binding"/>
    <property type="evidence" value="ECO:0007669"/>
    <property type="project" value="UniProtKB-KW"/>
</dbReference>
<dbReference type="Proteomes" id="UP000199040">
    <property type="component" value="Unassembled WGS sequence"/>
</dbReference>
<dbReference type="SMART" id="SM00422">
    <property type="entry name" value="HTH_MERR"/>
    <property type="match status" value="1"/>
</dbReference>
<reference evidence="5 6" key="1">
    <citation type="submission" date="2016-10" db="EMBL/GenBank/DDBJ databases">
        <authorList>
            <person name="de Groot N.N."/>
        </authorList>
    </citation>
    <scope>NUCLEOTIDE SEQUENCE [LARGE SCALE GENOMIC DNA]</scope>
    <source>
        <strain evidence="5 6">CGMCC 1.6848</strain>
    </source>
</reference>
<dbReference type="InterPro" id="IPR000551">
    <property type="entry name" value="MerR-type_HTH_dom"/>
</dbReference>
<gene>
    <name evidence="5" type="ORF">SAMN04487959_11840</name>
</gene>
<keyword evidence="3" id="KW-0804">Transcription</keyword>
<dbReference type="GO" id="GO:0046872">
    <property type="term" value="F:metal ion binding"/>
    <property type="evidence" value="ECO:0007669"/>
    <property type="project" value="InterPro"/>
</dbReference>
<dbReference type="SUPFAM" id="SSF52242">
    <property type="entry name" value="Cobalamin (vitamin B12)-binding domain"/>
    <property type="match status" value="1"/>
</dbReference>
<dbReference type="GO" id="GO:0031419">
    <property type="term" value="F:cobalamin binding"/>
    <property type="evidence" value="ECO:0007669"/>
    <property type="project" value="InterPro"/>
</dbReference>
<sequence length="304" mass="33637">MNDKAMNPADAPLYPIREVSRLTGVNSVTLRAWERRYGLIRPQRTPKGHRLYARDDIARIERILQWLGRGVPVSQVRDLIDQPETATPAPDTESGDWDSQRQQLIAAVEALDLSRLEALFNQSLALYPVNVALAELWHPALAQLEEAWGDKLGAGLQRSLLEAFLRTRVGTRLYHANHVARGPRLLVSRLPEETHQLGSLLLALAASHEGYRVVLLDDAPPLNELSLAVDRLHIAAVVLVSAQAERSELMRRQLPRLAEQLAIPVCLAGPVTRIRAADLENSGLETLGEDPVQSASRLGPLLSH</sequence>
<evidence type="ECO:0000313" key="5">
    <source>
        <dbReference type="EMBL" id="SFI10506.1"/>
    </source>
</evidence>
<organism evidence="5 6">
    <name type="scientific">Modicisalibacter xianhensis</name>
    <dbReference type="NCBI Taxonomy" id="442341"/>
    <lineage>
        <taxon>Bacteria</taxon>
        <taxon>Pseudomonadati</taxon>
        <taxon>Pseudomonadota</taxon>
        <taxon>Gammaproteobacteria</taxon>
        <taxon>Oceanospirillales</taxon>
        <taxon>Halomonadaceae</taxon>
        <taxon>Modicisalibacter</taxon>
    </lineage>
</organism>
<dbReference type="SUPFAM" id="SSF46955">
    <property type="entry name" value="Putative DNA-binding domain"/>
    <property type="match status" value="1"/>
</dbReference>
<dbReference type="RefSeq" id="WP_092849684.1">
    <property type="nucleotide sequence ID" value="NZ_FOPY01000018.1"/>
</dbReference>
<evidence type="ECO:0000313" key="6">
    <source>
        <dbReference type="Proteomes" id="UP000199040"/>
    </source>
</evidence>
<evidence type="ECO:0000256" key="3">
    <source>
        <dbReference type="ARBA" id="ARBA00023163"/>
    </source>
</evidence>
<dbReference type="PANTHER" id="PTHR30204">
    <property type="entry name" value="REDOX-CYCLING DRUG-SENSING TRANSCRIPTIONAL ACTIVATOR SOXR"/>
    <property type="match status" value="1"/>
</dbReference>
<proteinExistence type="predicted"/>
<dbReference type="InterPro" id="IPR047057">
    <property type="entry name" value="MerR_fam"/>
</dbReference>
<dbReference type="InterPro" id="IPR036724">
    <property type="entry name" value="Cobalamin-bd_sf"/>
</dbReference>
<keyword evidence="6" id="KW-1185">Reference proteome</keyword>